<dbReference type="AlphaFoldDB" id="A0A521ELG7"/>
<gene>
    <name evidence="1" type="ORF">SAMN06265220_104413</name>
</gene>
<keyword evidence="2" id="KW-1185">Reference proteome</keyword>
<dbReference type="Proteomes" id="UP000319267">
    <property type="component" value="Unassembled WGS sequence"/>
</dbReference>
<evidence type="ECO:0000313" key="1">
    <source>
        <dbReference type="EMBL" id="SMO84755.1"/>
    </source>
</evidence>
<reference evidence="1 2" key="1">
    <citation type="submission" date="2017-05" db="EMBL/GenBank/DDBJ databases">
        <authorList>
            <person name="Varghese N."/>
            <person name="Submissions S."/>
        </authorList>
    </citation>
    <scope>NUCLEOTIDE SEQUENCE [LARGE SCALE GENOMIC DNA]</scope>
    <source>
        <strain evidence="1 2">DSM 29982</strain>
    </source>
</reference>
<accession>A0A521ELG7</accession>
<proteinExistence type="predicted"/>
<sequence length="247" mass="28739">MLLIFAVSLVSCQNSKKEIYVALEKFDNSLDSLIVGKVYNEPKMLIFQGDTLYGNPKGINETCYQIVGSDSIKVDANCHIYKFKNNQLVINSSENFLGEKFVQKFIYFKDKVDNRLVDDLRKVKSDTVYFGCLKKYDEMGNVVKKVTNSTWKEIQKGGTVVINENRILEVSNYSSNNKVTIWRKEYFNKQYNIDSLKNTDVERIASSKSNGLDEANYLYKRDKHGNWVVKKSNRKENPDVYYREIIY</sequence>
<dbReference type="EMBL" id="FXTQ01000004">
    <property type="protein sequence ID" value="SMO84755.1"/>
    <property type="molecule type" value="Genomic_DNA"/>
</dbReference>
<organism evidence="1 2">
    <name type="scientific">Flavobacterium nitrogenifigens</name>
    <dbReference type="NCBI Taxonomy" id="1617283"/>
    <lineage>
        <taxon>Bacteria</taxon>
        <taxon>Pseudomonadati</taxon>
        <taxon>Bacteroidota</taxon>
        <taxon>Flavobacteriia</taxon>
        <taxon>Flavobacteriales</taxon>
        <taxon>Flavobacteriaceae</taxon>
        <taxon>Flavobacterium</taxon>
    </lineage>
</organism>
<name>A0A521ELG7_9FLAO</name>
<evidence type="ECO:0000313" key="2">
    <source>
        <dbReference type="Proteomes" id="UP000319267"/>
    </source>
</evidence>
<protein>
    <submittedName>
        <fullName evidence="1">Uncharacterized protein</fullName>
    </submittedName>
</protein>